<accession>A0AAD5IGZ8</accession>
<keyword evidence="3" id="KW-1185">Reference proteome</keyword>
<evidence type="ECO:0000256" key="1">
    <source>
        <dbReference type="SAM" id="MobiDB-lite"/>
    </source>
</evidence>
<reference evidence="2" key="1">
    <citation type="journal article" date="2022" name="Plant J.">
        <title>Strategies of tolerance reflected in two North American maple genomes.</title>
        <authorList>
            <person name="McEvoy S.L."/>
            <person name="Sezen U.U."/>
            <person name="Trouern-Trend A."/>
            <person name="McMahon S.M."/>
            <person name="Schaberg P.G."/>
            <person name="Yang J."/>
            <person name="Wegrzyn J.L."/>
            <person name="Swenson N.G."/>
        </authorList>
    </citation>
    <scope>NUCLEOTIDE SEQUENCE</scope>
    <source>
        <strain evidence="2">91603</strain>
    </source>
</reference>
<gene>
    <name evidence="2" type="ORF">LWI28_024390</name>
</gene>
<comment type="caution">
    <text evidence="2">The sequence shown here is derived from an EMBL/GenBank/DDBJ whole genome shotgun (WGS) entry which is preliminary data.</text>
</comment>
<protein>
    <submittedName>
        <fullName evidence="2">Uncharacterized protein</fullName>
    </submittedName>
</protein>
<name>A0AAD5IGZ8_ACENE</name>
<evidence type="ECO:0000313" key="3">
    <source>
        <dbReference type="Proteomes" id="UP001064489"/>
    </source>
</evidence>
<feature type="region of interest" description="Disordered" evidence="1">
    <location>
        <begin position="101"/>
        <end position="144"/>
    </location>
</feature>
<feature type="compositionally biased region" description="Basic and acidic residues" evidence="1">
    <location>
        <begin position="108"/>
        <end position="117"/>
    </location>
</feature>
<dbReference type="Proteomes" id="UP001064489">
    <property type="component" value="Chromosome 2"/>
</dbReference>
<dbReference type="AlphaFoldDB" id="A0AAD5IGZ8"/>
<proteinExistence type="predicted"/>
<evidence type="ECO:0000313" key="2">
    <source>
        <dbReference type="EMBL" id="KAI9162157.1"/>
    </source>
</evidence>
<sequence>MVVVPVCGRVGGGVCARSGAFLSDQMVRRFVWIKRIGFSIGRYGVVGRNRIAGGPQGLQLDNYSTITILHACIFVRAESSYQFVGEFLSFLRVAAEERAGGDGDDEIERGSAVRGGEEEVEDGDGGRVDSNTGADSVADRRRSLPGRVRVERENAWKKTSWRHSLKGKTHSLTHSLSFFC</sequence>
<dbReference type="EMBL" id="JAJSOW010000106">
    <property type="protein sequence ID" value="KAI9162157.1"/>
    <property type="molecule type" value="Genomic_DNA"/>
</dbReference>
<organism evidence="2 3">
    <name type="scientific">Acer negundo</name>
    <name type="common">Box elder</name>
    <dbReference type="NCBI Taxonomy" id="4023"/>
    <lineage>
        <taxon>Eukaryota</taxon>
        <taxon>Viridiplantae</taxon>
        <taxon>Streptophyta</taxon>
        <taxon>Embryophyta</taxon>
        <taxon>Tracheophyta</taxon>
        <taxon>Spermatophyta</taxon>
        <taxon>Magnoliopsida</taxon>
        <taxon>eudicotyledons</taxon>
        <taxon>Gunneridae</taxon>
        <taxon>Pentapetalae</taxon>
        <taxon>rosids</taxon>
        <taxon>malvids</taxon>
        <taxon>Sapindales</taxon>
        <taxon>Sapindaceae</taxon>
        <taxon>Hippocastanoideae</taxon>
        <taxon>Acereae</taxon>
        <taxon>Acer</taxon>
    </lineage>
</organism>
<reference evidence="2" key="2">
    <citation type="submission" date="2023-02" db="EMBL/GenBank/DDBJ databases">
        <authorList>
            <person name="Swenson N.G."/>
            <person name="Wegrzyn J.L."/>
            <person name="Mcevoy S.L."/>
        </authorList>
    </citation>
    <scope>NUCLEOTIDE SEQUENCE</scope>
    <source>
        <strain evidence="2">91603</strain>
        <tissue evidence="2">Leaf</tissue>
    </source>
</reference>